<feature type="transmembrane region" description="Helical" evidence="8">
    <location>
        <begin position="228"/>
        <end position="247"/>
    </location>
</feature>
<feature type="transmembrane region" description="Helical" evidence="8">
    <location>
        <begin position="133"/>
        <end position="150"/>
    </location>
</feature>
<dbReference type="InterPro" id="IPR002781">
    <property type="entry name" value="TM_pro_TauE-like"/>
</dbReference>
<organism evidence="9 10">
    <name type="scientific">Weissella koreensis</name>
    <dbReference type="NCBI Taxonomy" id="165096"/>
    <lineage>
        <taxon>Bacteria</taxon>
        <taxon>Bacillati</taxon>
        <taxon>Bacillota</taxon>
        <taxon>Bacilli</taxon>
        <taxon>Lactobacillales</taxon>
        <taxon>Lactobacillaceae</taxon>
        <taxon>Weissella</taxon>
    </lineage>
</organism>
<evidence type="ECO:0000256" key="7">
    <source>
        <dbReference type="ARBA" id="ARBA00023136"/>
    </source>
</evidence>
<gene>
    <name evidence="9" type="ORF">FY536_04620</name>
</gene>
<dbReference type="RefSeq" id="WP_006844917.1">
    <property type="nucleotide sequence ID" value="NZ_CP026847.1"/>
</dbReference>
<name>A0A7H1MM99_9LACO</name>
<evidence type="ECO:0000256" key="1">
    <source>
        <dbReference type="ARBA" id="ARBA00004651"/>
    </source>
</evidence>
<dbReference type="Proteomes" id="UP000516446">
    <property type="component" value="Chromosome"/>
</dbReference>
<dbReference type="AlphaFoldDB" id="A0A7H1MM99"/>
<dbReference type="InterPro" id="IPR052017">
    <property type="entry name" value="TSUP"/>
</dbReference>
<feature type="transmembrane region" description="Helical" evidence="8">
    <location>
        <begin position="102"/>
        <end position="121"/>
    </location>
</feature>
<accession>A0A7H1MM99</accession>
<dbReference type="Pfam" id="PF01925">
    <property type="entry name" value="TauE"/>
    <property type="match status" value="1"/>
</dbReference>
<comment type="subcellular location">
    <subcellularLocation>
        <location evidence="1 8">Cell membrane</location>
        <topology evidence="1 8">Multi-pass membrane protein</topology>
    </subcellularLocation>
</comment>
<evidence type="ECO:0000256" key="4">
    <source>
        <dbReference type="ARBA" id="ARBA00022475"/>
    </source>
</evidence>
<keyword evidence="5 8" id="KW-0812">Transmembrane</keyword>
<protein>
    <recommendedName>
        <fullName evidence="8">Probable membrane transporter protein</fullName>
    </recommendedName>
</protein>
<dbReference type="PANTHER" id="PTHR30269:SF0">
    <property type="entry name" value="MEMBRANE TRANSPORTER PROTEIN YFCA-RELATED"/>
    <property type="match status" value="1"/>
</dbReference>
<feature type="transmembrane region" description="Helical" evidence="8">
    <location>
        <begin position="39"/>
        <end position="58"/>
    </location>
</feature>
<evidence type="ECO:0000256" key="5">
    <source>
        <dbReference type="ARBA" id="ARBA00022692"/>
    </source>
</evidence>
<dbReference type="GO" id="GO:0005886">
    <property type="term" value="C:plasma membrane"/>
    <property type="evidence" value="ECO:0007669"/>
    <property type="project" value="UniProtKB-SubCell"/>
</dbReference>
<evidence type="ECO:0000313" key="10">
    <source>
        <dbReference type="Proteomes" id="UP000516446"/>
    </source>
</evidence>
<evidence type="ECO:0000313" key="9">
    <source>
        <dbReference type="EMBL" id="QNT64585.1"/>
    </source>
</evidence>
<reference evidence="9 10" key="1">
    <citation type="submission" date="2019-08" db="EMBL/GenBank/DDBJ databases">
        <authorList>
            <person name="Chang H.C."/>
            <person name="Mun S.Y."/>
        </authorList>
    </citation>
    <scope>NUCLEOTIDE SEQUENCE [LARGE SCALE GENOMIC DNA]</scope>
    <source>
        <strain evidence="9 10">SK</strain>
    </source>
</reference>
<proteinExistence type="inferred from homology"/>
<keyword evidence="3" id="KW-0813">Transport</keyword>
<feature type="transmembrane region" description="Helical" evidence="8">
    <location>
        <begin position="197"/>
        <end position="216"/>
    </location>
</feature>
<sequence>MFYLILIIAGIFSGIFASVAGMASIVSYPVLMALGYSPVMANVLSTGSLVLSGLGSVTSSYNLIKKNIKITIGIVISALLGGTLGSYLLISLPKDNFEHLVPYFVLLSAVLLFFSGKLSNITSNIKKISKKRYLVILGASLLVGVYIGYFGSGAGLMLVSVLLLLIPASFVEINAIKNFTTMMTNLLSFIIYQANVSVHWSTIIVMGVGMFIGGYLGPKIMLYFPDRMLKLFVGVCALGLSGYLFYVG</sequence>
<keyword evidence="7 8" id="KW-0472">Membrane</keyword>
<dbReference type="PANTHER" id="PTHR30269">
    <property type="entry name" value="TRANSMEMBRANE PROTEIN YFCA"/>
    <property type="match status" value="1"/>
</dbReference>
<keyword evidence="4 8" id="KW-1003">Cell membrane</keyword>
<evidence type="ECO:0000256" key="2">
    <source>
        <dbReference type="ARBA" id="ARBA00009142"/>
    </source>
</evidence>
<evidence type="ECO:0000256" key="6">
    <source>
        <dbReference type="ARBA" id="ARBA00022989"/>
    </source>
</evidence>
<evidence type="ECO:0000256" key="8">
    <source>
        <dbReference type="RuleBase" id="RU363041"/>
    </source>
</evidence>
<dbReference type="EMBL" id="CP043431">
    <property type="protein sequence ID" value="QNT64585.1"/>
    <property type="molecule type" value="Genomic_DNA"/>
</dbReference>
<feature type="transmembrane region" description="Helical" evidence="8">
    <location>
        <begin position="70"/>
        <end position="90"/>
    </location>
</feature>
<comment type="similarity">
    <text evidence="2 8">Belongs to the 4-toluene sulfonate uptake permease (TSUP) (TC 2.A.102) family.</text>
</comment>
<evidence type="ECO:0000256" key="3">
    <source>
        <dbReference type="ARBA" id="ARBA00022448"/>
    </source>
</evidence>
<keyword evidence="10" id="KW-1185">Reference proteome</keyword>
<feature type="transmembrane region" description="Helical" evidence="8">
    <location>
        <begin position="156"/>
        <end position="176"/>
    </location>
</feature>
<keyword evidence="6 8" id="KW-1133">Transmembrane helix</keyword>